<dbReference type="EMBL" id="LQPE01000013">
    <property type="protein sequence ID" value="ORW10787.1"/>
    <property type="molecule type" value="Genomic_DNA"/>
</dbReference>
<name>A0A1X1YI51_9MYCO</name>
<evidence type="ECO:0000256" key="1">
    <source>
        <dbReference type="SAM" id="MobiDB-lite"/>
    </source>
</evidence>
<evidence type="ECO:0000313" key="2">
    <source>
        <dbReference type="EMBL" id="ORW10787.1"/>
    </source>
</evidence>
<reference evidence="2 3" key="1">
    <citation type="submission" date="2016-01" db="EMBL/GenBank/DDBJ databases">
        <title>The new phylogeny of the genus Mycobacterium.</title>
        <authorList>
            <person name="Tarcisio F."/>
            <person name="Conor M."/>
            <person name="Antonella G."/>
            <person name="Elisabetta G."/>
            <person name="Giulia F.S."/>
            <person name="Sara T."/>
            <person name="Anna F."/>
            <person name="Clotilde B."/>
            <person name="Roberto B."/>
            <person name="Veronica D.S."/>
            <person name="Fabio R."/>
            <person name="Monica P."/>
            <person name="Olivier J."/>
            <person name="Enrico T."/>
            <person name="Nicola S."/>
        </authorList>
    </citation>
    <scope>NUCLEOTIDE SEQUENCE [LARGE SCALE GENOMIC DNA]</scope>
    <source>
        <strain evidence="2 3">DSM 45166</strain>
    </source>
</reference>
<gene>
    <name evidence="2" type="ORF">AWC14_01220</name>
</gene>
<dbReference type="AlphaFoldDB" id="A0A1X1YI51"/>
<organism evidence="2 3">
    <name type="scientific">Mycobacterium kyorinense</name>
    <dbReference type="NCBI Taxonomy" id="487514"/>
    <lineage>
        <taxon>Bacteria</taxon>
        <taxon>Bacillati</taxon>
        <taxon>Actinomycetota</taxon>
        <taxon>Actinomycetes</taxon>
        <taxon>Mycobacteriales</taxon>
        <taxon>Mycobacteriaceae</taxon>
        <taxon>Mycobacterium</taxon>
    </lineage>
</organism>
<keyword evidence="3" id="KW-1185">Reference proteome</keyword>
<proteinExistence type="predicted"/>
<dbReference type="Proteomes" id="UP000193487">
    <property type="component" value="Unassembled WGS sequence"/>
</dbReference>
<comment type="caution">
    <text evidence="2">The sequence shown here is derived from an EMBL/GenBank/DDBJ whole genome shotgun (WGS) entry which is preliminary data.</text>
</comment>
<evidence type="ECO:0000313" key="3">
    <source>
        <dbReference type="Proteomes" id="UP000193487"/>
    </source>
</evidence>
<feature type="region of interest" description="Disordered" evidence="1">
    <location>
        <begin position="205"/>
        <end position="252"/>
    </location>
</feature>
<protein>
    <submittedName>
        <fullName evidence="2">Uncharacterized protein</fullName>
    </submittedName>
</protein>
<feature type="compositionally biased region" description="Low complexity" evidence="1">
    <location>
        <begin position="234"/>
        <end position="252"/>
    </location>
</feature>
<accession>A0A1X1YI51</accession>
<sequence length="252" mass="24941">MLASVGLLTVVALVVAVVMWLVGDRPAPRPAPPPTGARPLTVVESAGVTALIDQQNAGAHSLSGKISVNGRTLGIQLGYLADGSTGSGTLTAGGLRGDVLIDAAVVYLRGGQPFWAALGVAGAPPPGWVVLPPDFLGGKVFVSPAAWTAALLPTPAARLDGQTYYSGRGDASATIGDKGITHFAVAGVTADVRAVPAAEVTTAAGQLGNGRGPGIPLGRDPAGTWVLPPPPPAATTSTPTTTATPTSTTPTP</sequence>